<keyword evidence="2" id="KW-1185">Reference proteome</keyword>
<comment type="caution">
    <text evidence="1">The sequence shown here is derived from an EMBL/GenBank/DDBJ whole genome shotgun (WGS) entry which is preliminary data.</text>
</comment>
<sequence>MVNVAVDPSYDDEECRRRLFAGEVIVYTGVPEVVAFVEFTRELIADAVAPDEPRGVHSSRTPDELADILIEFKPRFIHHPESIAHVRRITSALGAAPADTHADVPKLRTAFPEGGLSTGIAKAFQPHRDTWYAAPRQQINWWLPVWPVAPNNAMEFYPRWFGRAIPNTSGAYNYYRANLWRSRIKDFSGGVDARVHPAPENPLPEDEPRLCLLPPVGGIMLFAGDQLHASIPNTSDVTRYSVDFRTVHIADVRGGQGAPGVDVACAGTALRDFRRLSDLARISEADVAPYDTYDYDGEGITTFTPQLR</sequence>
<protein>
    <recommendedName>
        <fullName evidence="3">Phytanoyl-CoA dioxygenase (PhyH)</fullName>
    </recommendedName>
</protein>
<evidence type="ECO:0000313" key="2">
    <source>
        <dbReference type="Proteomes" id="UP001596337"/>
    </source>
</evidence>
<evidence type="ECO:0008006" key="3">
    <source>
        <dbReference type="Google" id="ProtNLM"/>
    </source>
</evidence>
<dbReference type="RefSeq" id="WP_345389781.1">
    <property type="nucleotide sequence ID" value="NZ_BAABLA010000003.1"/>
</dbReference>
<gene>
    <name evidence="1" type="ORF">ACFQGD_19675</name>
</gene>
<reference evidence="2" key="1">
    <citation type="journal article" date="2019" name="Int. J. Syst. Evol. Microbiol.">
        <title>The Global Catalogue of Microorganisms (GCM) 10K type strain sequencing project: providing services to taxonomists for standard genome sequencing and annotation.</title>
        <authorList>
            <consortium name="The Broad Institute Genomics Platform"/>
            <consortium name="The Broad Institute Genome Sequencing Center for Infectious Disease"/>
            <person name="Wu L."/>
            <person name="Ma J."/>
        </authorList>
    </citation>
    <scope>NUCLEOTIDE SEQUENCE [LARGE SCALE GENOMIC DNA]</scope>
    <source>
        <strain evidence="2">KCTC 32255</strain>
    </source>
</reference>
<dbReference type="Gene3D" id="2.60.120.620">
    <property type="entry name" value="q2cbj1_9rhob like domain"/>
    <property type="match status" value="1"/>
</dbReference>
<name>A0ABW2C2L5_9PSEU</name>
<dbReference type="Proteomes" id="UP001596337">
    <property type="component" value="Unassembled WGS sequence"/>
</dbReference>
<organism evidence="1 2">
    <name type="scientific">Haloechinothrix salitolerans</name>
    <dbReference type="NCBI Taxonomy" id="926830"/>
    <lineage>
        <taxon>Bacteria</taxon>
        <taxon>Bacillati</taxon>
        <taxon>Actinomycetota</taxon>
        <taxon>Actinomycetes</taxon>
        <taxon>Pseudonocardiales</taxon>
        <taxon>Pseudonocardiaceae</taxon>
        <taxon>Haloechinothrix</taxon>
    </lineage>
</organism>
<evidence type="ECO:0000313" key="1">
    <source>
        <dbReference type="EMBL" id="MFC6869368.1"/>
    </source>
</evidence>
<proteinExistence type="predicted"/>
<accession>A0ABW2C2L5</accession>
<dbReference type="EMBL" id="JBHSXX010000001">
    <property type="protein sequence ID" value="MFC6869368.1"/>
    <property type="molecule type" value="Genomic_DNA"/>
</dbReference>
<dbReference type="SUPFAM" id="SSF51197">
    <property type="entry name" value="Clavaminate synthase-like"/>
    <property type="match status" value="1"/>
</dbReference>